<dbReference type="STRING" id="1522312.GCA_900177895_00480"/>
<gene>
    <name evidence="4" type="ORF">KEBURONENSIS_00839</name>
    <name evidence="3" type="ORF">KEBURONENSIS_01509</name>
</gene>
<feature type="compositionally biased region" description="Polar residues" evidence="1">
    <location>
        <begin position="56"/>
        <end position="81"/>
    </location>
</feature>
<dbReference type="EMBL" id="FXUV01000027">
    <property type="protein sequence ID" value="SMQ12608.1"/>
    <property type="molecule type" value="Genomic_DNA"/>
</dbReference>
<dbReference type="AlphaFoldDB" id="A0A238HG30"/>
<evidence type="ECO:0000313" key="5">
    <source>
        <dbReference type="Proteomes" id="UP000215450"/>
    </source>
</evidence>
<reference evidence="4 5" key="2">
    <citation type="submission" date="2017-06" db="EMBL/GenBank/DDBJ databases">
        <authorList>
            <person name="Kim H.J."/>
            <person name="Triplett B.A."/>
        </authorList>
    </citation>
    <scope>NUCLEOTIDE SEQUENCE [LARGE SCALE GENOMIC DNA]</scope>
    <source>
        <strain evidence="4">Kingella_eburonensis</strain>
    </source>
</reference>
<keyword evidence="5" id="KW-1185">Reference proteome</keyword>
<evidence type="ECO:0000256" key="2">
    <source>
        <dbReference type="SAM" id="SignalP"/>
    </source>
</evidence>
<evidence type="ECO:0008006" key="6">
    <source>
        <dbReference type="Google" id="ProtNLM"/>
    </source>
</evidence>
<keyword evidence="2" id="KW-0732">Signal</keyword>
<feature type="chain" id="PRO_5015075169" description="Lipoprotein" evidence="2">
    <location>
        <begin position="20"/>
        <end position="103"/>
    </location>
</feature>
<feature type="signal peptide" evidence="2">
    <location>
        <begin position="1"/>
        <end position="19"/>
    </location>
</feature>
<dbReference type="EMBL" id="FXUV02000013">
    <property type="protein sequence ID" value="SNB61506.1"/>
    <property type="molecule type" value="Genomic_DNA"/>
</dbReference>
<reference evidence="3" key="1">
    <citation type="submission" date="2017-05" db="EMBL/GenBank/DDBJ databases">
        <authorList>
            <person name="Song R."/>
            <person name="Chenine A.L."/>
            <person name="Ruprecht R.M."/>
        </authorList>
    </citation>
    <scope>NUCLEOTIDE SEQUENCE</scope>
    <source>
        <strain evidence="3">Kingella_eburonensis</strain>
    </source>
</reference>
<organism evidence="3">
    <name type="scientific">Kingella negevensis</name>
    <dbReference type="NCBI Taxonomy" id="1522312"/>
    <lineage>
        <taxon>Bacteria</taxon>
        <taxon>Pseudomonadati</taxon>
        <taxon>Pseudomonadota</taxon>
        <taxon>Betaproteobacteria</taxon>
        <taxon>Neisseriales</taxon>
        <taxon>Neisseriaceae</taxon>
        <taxon>Kingella</taxon>
    </lineage>
</organism>
<name>A0A238HG30_9NEIS</name>
<feature type="region of interest" description="Disordered" evidence="1">
    <location>
        <begin position="54"/>
        <end position="103"/>
    </location>
</feature>
<protein>
    <recommendedName>
        <fullName evidence="6">Lipoprotein</fullName>
    </recommendedName>
</protein>
<dbReference type="RefSeq" id="WP_095062766.1">
    <property type="nucleotide sequence ID" value="NZ_CCNJ01000073.1"/>
</dbReference>
<accession>A0A238HG30</accession>
<dbReference type="Proteomes" id="UP000215450">
    <property type="component" value="Unassembled WGS sequence"/>
</dbReference>
<sequence>MKKMCRIGLLLTCAMSLSACIILDAEQPVGYSRPSHRSRSTGFGNDVIVNFDGVRNHQSGSRSQMEQNSSFSIQRSDSHNGSYFDHQHREQHNRSRSESSFSW</sequence>
<evidence type="ECO:0000256" key="1">
    <source>
        <dbReference type="SAM" id="MobiDB-lite"/>
    </source>
</evidence>
<evidence type="ECO:0000313" key="4">
    <source>
        <dbReference type="EMBL" id="SNB61506.1"/>
    </source>
</evidence>
<dbReference type="PROSITE" id="PS51257">
    <property type="entry name" value="PROKAR_LIPOPROTEIN"/>
    <property type="match status" value="1"/>
</dbReference>
<proteinExistence type="predicted"/>
<dbReference type="GeneID" id="83626840"/>
<evidence type="ECO:0000313" key="3">
    <source>
        <dbReference type="EMBL" id="SMQ12608.1"/>
    </source>
</evidence>
<feature type="compositionally biased region" description="Basic and acidic residues" evidence="1">
    <location>
        <begin position="85"/>
        <end position="97"/>
    </location>
</feature>